<dbReference type="OrthoDB" id="849311at2759"/>
<gene>
    <name evidence="2" type="ORF">GIB67_023464</name>
</gene>
<sequence>MRKTTLLTNTIRWIIDPPLDITVPAKRTPWPDAPPELPSDEKASVVQEHREMQQMSKTGRPSRPRHGSRNKRKHETRRVDSTLGSVKREEN</sequence>
<proteinExistence type="predicted"/>
<comment type="caution">
    <text evidence="2">The sequence shown here is derived from an EMBL/GenBank/DDBJ whole genome shotgun (WGS) entry which is preliminary data.</text>
</comment>
<dbReference type="EMBL" id="JACGCM010000119">
    <property type="protein sequence ID" value="KAF6176173.1"/>
    <property type="molecule type" value="Genomic_DNA"/>
</dbReference>
<feature type="region of interest" description="Disordered" evidence="1">
    <location>
        <begin position="21"/>
        <end position="91"/>
    </location>
</feature>
<dbReference type="Proteomes" id="UP000541444">
    <property type="component" value="Unassembled WGS sequence"/>
</dbReference>
<evidence type="ECO:0000256" key="1">
    <source>
        <dbReference type="SAM" id="MobiDB-lite"/>
    </source>
</evidence>
<accession>A0A7J7P9Z6</accession>
<evidence type="ECO:0000313" key="3">
    <source>
        <dbReference type="Proteomes" id="UP000541444"/>
    </source>
</evidence>
<feature type="compositionally biased region" description="Basic residues" evidence="1">
    <location>
        <begin position="60"/>
        <end position="76"/>
    </location>
</feature>
<protein>
    <submittedName>
        <fullName evidence="2">Uncharacterized protein</fullName>
    </submittedName>
</protein>
<evidence type="ECO:0000313" key="2">
    <source>
        <dbReference type="EMBL" id="KAF6176173.1"/>
    </source>
</evidence>
<organism evidence="2 3">
    <name type="scientific">Kingdonia uniflora</name>
    <dbReference type="NCBI Taxonomy" id="39325"/>
    <lineage>
        <taxon>Eukaryota</taxon>
        <taxon>Viridiplantae</taxon>
        <taxon>Streptophyta</taxon>
        <taxon>Embryophyta</taxon>
        <taxon>Tracheophyta</taxon>
        <taxon>Spermatophyta</taxon>
        <taxon>Magnoliopsida</taxon>
        <taxon>Ranunculales</taxon>
        <taxon>Circaeasteraceae</taxon>
        <taxon>Kingdonia</taxon>
    </lineage>
</organism>
<name>A0A7J7P9Z6_9MAGN</name>
<keyword evidence="3" id="KW-1185">Reference proteome</keyword>
<dbReference type="AlphaFoldDB" id="A0A7J7P9Z6"/>
<reference evidence="2 3" key="1">
    <citation type="journal article" date="2020" name="IScience">
        <title>Genome Sequencing of the Endangered Kingdonia uniflora (Circaeasteraceae, Ranunculales) Reveals Potential Mechanisms of Evolutionary Specialization.</title>
        <authorList>
            <person name="Sun Y."/>
            <person name="Deng T."/>
            <person name="Zhang A."/>
            <person name="Moore M.J."/>
            <person name="Landis J.B."/>
            <person name="Lin N."/>
            <person name="Zhang H."/>
            <person name="Zhang X."/>
            <person name="Huang J."/>
            <person name="Zhang X."/>
            <person name="Sun H."/>
            <person name="Wang H."/>
        </authorList>
    </citation>
    <scope>NUCLEOTIDE SEQUENCE [LARGE SCALE GENOMIC DNA]</scope>
    <source>
        <strain evidence="2">TB1705</strain>
        <tissue evidence="2">Leaf</tissue>
    </source>
</reference>
<feature type="compositionally biased region" description="Basic and acidic residues" evidence="1">
    <location>
        <begin position="39"/>
        <end position="52"/>
    </location>
</feature>